<evidence type="ECO:0000256" key="1">
    <source>
        <dbReference type="ARBA" id="ARBA00004651"/>
    </source>
</evidence>
<dbReference type="RefSeq" id="WP_167169412.1">
    <property type="nucleotide sequence ID" value="NZ_JAAOYM010000001.1"/>
</dbReference>
<reference evidence="7 8" key="1">
    <citation type="submission" date="2020-03" db="EMBL/GenBank/DDBJ databases">
        <title>Sequencing the genomes of 1000 actinobacteria strains.</title>
        <authorList>
            <person name="Klenk H.-P."/>
        </authorList>
    </citation>
    <scope>NUCLEOTIDE SEQUENCE [LARGE SCALE GENOMIC DNA]</scope>
    <source>
        <strain evidence="7 8">DSM 45685</strain>
    </source>
</reference>
<evidence type="ECO:0000256" key="3">
    <source>
        <dbReference type="ARBA" id="ARBA00022692"/>
    </source>
</evidence>
<evidence type="ECO:0000313" key="7">
    <source>
        <dbReference type="EMBL" id="NIJ11721.1"/>
    </source>
</evidence>
<dbReference type="PIRSF" id="PIRSF006324">
    <property type="entry name" value="LeuE"/>
    <property type="match status" value="1"/>
</dbReference>
<dbReference type="GO" id="GO:0015171">
    <property type="term" value="F:amino acid transmembrane transporter activity"/>
    <property type="evidence" value="ECO:0007669"/>
    <property type="project" value="TreeGrafter"/>
</dbReference>
<proteinExistence type="predicted"/>
<dbReference type="PANTHER" id="PTHR30086:SF20">
    <property type="entry name" value="ARGININE EXPORTER PROTEIN ARGO-RELATED"/>
    <property type="match status" value="1"/>
</dbReference>
<keyword evidence="3 6" id="KW-0812">Transmembrane</keyword>
<keyword evidence="5 6" id="KW-0472">Membrane</keyword>
<dbReference type="EMBL" id="JAAOYM010000001">
    <property type="protein sequence ID" value="NIJ11721.1"/>
    <property type="molecule type" value="Genomic_DNA"/>
</dbReference>
<feature type="transmembrane region" description="Helical" evidence="6">
    <location>
        <begin position="70"/>
        <end position="89"/>
    </location>
</feature>
<gene>
    <name evidence="7" type="ORF">FHU38_002065</name>
</gene>
<evidence type="ECO:0000256" key="4">
    <source>
        <dbReference type="ARBA" id="ARBA00022989"/>
    </source>
</evidence>
<feature type="transmembrane region" description="Helical" evidence="6">
    <location>
        <begin position="121"/>
        <end position="141"/>
    </location>
</feature>
<protein>
    <submittedName>
        <fullName evidence="7">Threonine/homoserine/homoserine lactone efflux protein</fullName>
    </submittedName>
</protein>
<organism evidence="7 8">
    <name type="scientific">Saccharomonospora amisosensis</name>
    <dbReference type="NCBI Taxonomy" id="1128677"/>
    <lineage>
        <taxon>Bacteria</taxon>
        <taxon>Bacillati</taxon>
        <taxon>Actinomycetota</taxon>
        <taxon>Actinomycetes</taxon>
        <taxon>Pseudonocardiales</taxon>
        <taxon>Pseudonocardiaceae</taxon>
        <taxon>Saccharomonospora</taxon>
    </lineage>
</organism>
<dbReference type="Pfam" id="PF01810">
    <property type="entry name" value="LysE"/>
    <property type="match status" value="1"/>
</dbReference>
<comment type="caution">
    <text evidence="7">The sequence shown here is derived from an EMBL/GenBank/DDBJ whole genome shotgun (WGS) entry which is preliminary data.</text>
</comment>
<dbReference type="InterPro" id="IPR001123">
    <property type="entry name" value="LeuE-type"/>
</dbReference>
<sequence length="215" mass="22298">MISCGQVAAFAALTFVMVIVPGPSVLFTIGRALTLGRRDALLTVVGNAAGIYLQIVAVAFGLGALVERSAAAFTVVKLAGACYLVYLGVRAVLHRRSLSEALGTAVTPRAGNTLRVLRDGFVVGFANPKSIVFLAAVLPHFVERDAAPVPVQILLLGIVLPVVALLLDSGWALAASAARDWFARSPRRLELLGGAGGITMIGLGLSLALANRKDS</sequence>
<comment type="subcellular location">
    <subcellularLocation>
        <location evidence="1">Cell membrane</location>
        <topology evidence="1">Multi-pass membrane protein</topology>
    </subcellularLocation>
</comment>
<feature type="transmembrane region" description="Helical" evidence="6">
    <location>
        <begin position="6"/>
        <end position="29"/>
    </location>
</feature>
<evidence type="ECO:0000313" key="8">
    <source>
        <dbReference type="Proteomes" id="UP000545493"/>
    </source>
</evidence>
<accession>A0A7X5UPC6</accession>
<name>A0A7X5UPC6_9PSEU</name>
<dbReference type="AlphaFoldDB" id="A0A7X5UPC6"/>
<dbReference type="GO" id="GO:0005886">
    <property type="term" value="C:plasma membrane"/>
    <property type="evidence" value="ECO:0007669"/>
    <property type="project" value="UniProtKB-SubCell"/>
</dbReference>
<feature type="transmembrane region" description="Helical" evidence="6">
    <location>
        <begin position="41"/>
        <end position="64"/>
    </location>
</feature>
<dbReference type="PANTHER" id="PTHR30086">
    <property type="entry name" value="ARGININE EXPORTER PROTEIN ARGO"/>
    <property type="match status" value="1"/>
</dbReference>
<keyword evidence="2" id="KW-1003">Cell membrane</keyword>
<keyword evidence="4 6" id="KW-1133">Transmembrane helix</keyword>
<feature type="transmembrane region" description="Helical" evidence="6">
    <location>
        <begin position="189"/>
        <end position="210"/>
    </location>
</feature>
<evidence type="ECO:0000256" key="6">
    <source>
        <dbReference type="SAM" id="Phobius"/>
    </source>
</evidence>
<evidence type="ECO:0000256" key="2">
    <source>
        <dbReference type="ARBA" id="ARBA00022475"/>
    </source>
</evidence>
<evidence type="ECO:0000256" key="5">
    <source>
        <dbReference type="ARBA" id="ARBA00023136"/>
    </source>
</evidence>
<feature type="transmembrane region" description="Helical" evidence="6">
    <location>
        <begin position="153"/>
        <end position="177"/>
    </location>
</feature>
<keyword evidence="8" id="KW-1185">Reference proteome</keyword>
<dbReference type="Proteomes" id="UP000545493">
    <property type="component" value="Unassembled WGS sequence"/>
</dbReference>